<proteinExistence type="predicted"/>
<name>A0ABT5UG43_9GAMM</name>
<evidence type="ECO:0000313" key="1">
    <source>
        <dbReference type="EMBL" id="MDE1465351.1"/>
    </source>
</evidence>
<dbReference type="RefSeq" id="WP_274691659.1">
    <property type="nucleotide sequence ID" value="NZ_JAPMOU010000060.1"/>
</dbReference>
<organism evidence="1 2">
    <name type="scientific">Spartinivicinus poritis</name>
    <dbReference type="NCBI Taxonomy" id="2994640"/>
    <lineage>
        <taxon>Bacteria</taxon>
        <taxon>Pseudomonadati</taxon>
        <taxon>Pseudomonadota</taxon>
        <taxon>Gammaproteobacteria</taxon>
        <taxon>Oceanospirillales</taxon>
        <taxon>Zooshikellaceae</taxon>
        <taxon>Spartinivicinus</taxon>
    </lineage>
</organism>
<dbReference type="EMBL" id="JAPMOU010000060">
    <property type="protein sequence ID" value="MDE1465351.1"/>
    <property type="molecule type" value="Genomic_DNA"/>
</dbReference>
<gene>
    <name evidence="1" type="ORF">ORQ98_25625</name>
</gene>
<comment type="caution">
    <text evidence="1">The sequence shown here is derived from an EMBL/GenBank/DDBJ whole genome shotgun (WGS) entry which is preliminary data.</text>
</comment>
<evidence type="ECO:0000313" key="2">
    <source>
        <dbReference type="Proteomes" id="UP001528823"/>
    </source>
</evidence>
<keyword evidence="2" id="KW-1185">Reference proteome</keyword>
<dbReference type="Proteomes" id="UP001528823">
    <property type="component" value="Unassembled WGS sequence"/>
</dbReference>
<sequence length="437" mass="50790">MYQRWRWSGNTLQNQSNPYMVLDYYADRQLIGAWQFHGGPNQQWQWVKSAKPTTTTTTTTKKPVQTKDVRDIMISVNLWGQYENRAWEGQSSTREKGNFKLYNAVIYLDKVEGYDLGNDERYQPNRSLDPRNVMVQRSILHKHDRRDEQLEKQHSKQLLAFFKKYLDEIVAKEKQDYPNKSLRFSFLVRGHGGPNKGSLFERRMLPDDARELLKYIKTISGQKLALLDLSTLCNEAFWANISNFAPYAEYILASEFLSGGIKSSSKKYYPEASPEGYYPEAFSKQLTLKEITTTYLNNIRDLSYAYHSGRMDSYPTQKSKTIFDTSKVDQFVCSLKGIQGDLSPLKHHEENFVHDVKKYLLALKAHGTNDQNKINKALKAYNNLVIHHVANEKAMPETWSKYRSYGLSILPFNYTKPTGKDLFEAFTEVMHQKPQCN</sequence>
<reference evidence="1 2" key="1">
    <citation type="submission" date="2022-11" db="EMBL/GenBank/DDBJ databases">
        <title>Spartinivicinus poritis sp. nov., isolated from scleractinian coral Porites lutea.</title>
        <authorList>
            <person name="Zhang G."/>
            <person name="Cai L."/>
            <person name="Wei Q."/>
        </authorList>
    </citation>
    <scope>NUCLEOTIDE SEQUENCE [LARGE SCALE GENOMIC DNA]</scope>
    <source>
        <strain evidence="1 2">A2-2</strain>
    </source>
</reference>
<accession>A0ABT5UG43</accession>
<dbReference type="SUPFAM" id="SSF50370">
    <property type="entry name" value="Ricin B-like lectins"/>
    <property type="match status" value="1"/>
</dbReference>
<protein>
    <submittedName>
        <fullName evidence="1">Uncharacterized protein</fullName>
    </submittedName>
</protein>
<dbReference type="InterPro" id="IPR035992">
    <property type="entry name" value="Ricin_B-like_lectins"/>
</dbReference>